<keyword evidence="1" id="KW-0472">Membrane</keyword>
<dbReference type="EMBL" id="AKHW03000678">
    <property type="protein sequence ID" value="KYO44674.1"/>
    <property type="molecule type" value="Genomic_DNA"/>
</dbReference>
<evidence type="ECO:0000256" key="1">
    <source>
        <dbReference type="SAM" id="Phobius"/>
    </source>
</evidence>
<feature type="transmembrane region" description="Helical" evidence="1">
    <location>
        <begin position="113"/>
        <end position="135"/>
    </location>
</feature>
<dbReference type="AlphaFoldDB" id="A0A151P6J5"/>
<comment type="caution">
    <text evidence="2">The sequence shown here is derived from an EMBL/GenBank/DDBJ whole genome shotgun (WGS) entry which is preliminary data.</text>
</comment>
<accession>A0A151P6J5</accession>
<protein>
    <submittedName>
        <fullName evidence="2">Uncharacterized protein</fullName>
    </submittedName>
</protein>
<keyword evidence="3" id="KW-1185">Reference proteome</keyword>
<gene>
    <name evidence="2" type="ORF">Y1Q_0016796</name>
</gene>
<dbReference type="Proteomes" id="UP000050525">
    <property type="component" value="Unassembled WGS sequence"/>
</dbReference>
<reference evidence="2 3" key="1">
    <citation type="journal article" date="2012" name="Genome Biol.">
        <title>Sequencing three crocodilian genomes to illuminate the evolution of archosaurs and amniotes.</title>
        <authorList>
            <person name="St John J.A."/>
            <person name="Braun E.L."/>
            <person name="Isberg S.R."/>
            <person name="Miles L.G."/>
            <person name="Chong A.Y."/>
            <person name="Gongora J."/>
            <person name="Dalzell P."/>
            <person name="Moran C."/>
            <person name="Bed'hom B."/>
            <person name="Abzhanov A."/>
            <person name="Burgess S.C."/>
            <person name="Cooksey A.M."/>
            <person name="Castoe T.A."/>
            <person name="Crawford N.G."/>
            <person name="Densmore L.D."/>
            <person name="Drew J.C."/>
            <person name="Edwards S.V."/>
            <person name="Faircloth B.C."/>
            <person name="Fujita M.K."/>
            <person name="Greenwold M.J."/>
            <person name="Hoffmann F.G."/>
            <person name="Howard J.M."/>
            <person name="Iguchi T."/>
            <person name="Janes D.E."/>
            <person name="Khan S.Y."/>
            <person name="Kohno S."/>
            <person name="de Koning A.J."/>
            <person name="Lance S.L."/>
            <person name="McCarthy F.M."/>
            <person name="McCormack J.E."/>
            <person name="Merchant M.E."/>
            <person name="Peterson D.G."/>
            <person name="Pollock D.D."/>
            <person name="Pourmand N."/>
            <person name="Raney B.J."/>
            <person name="Roessler K.A."/>
            <person name="Sanford J.R."/>
            <person name="Sawyer R.H."/>
            <person name="Schmidt C.J."/>
            <person name="Triplett E.W."/>
            <person name="Tuberville T.D."/>
            <person name="Venegas-Anaya M."/>
            <person name="Howard J.T."/>
            <person name="Jarvis E.D."/>
            <person name="Guillette L.J.Jr."/>
            <person name="Glenn T.C."/>
            <person name="Green R.E."/>
            <person name="Ray D.A."/>
        </authorList>
    </citation>
    <scope>NUCLEOTIDE SEQUENCE [LARGE SCALE GENOMIC DNA]</scope>
    <source>
        <strain evidence="2">KSC_2009_1</strain>
    </source>
</reference>
<name>A0A151P6J5_ALLMI</name>
<keyword evidence="1" id="KW-1133">Transmembrane helix</keyword>
<proteinExistence type="predicted"/>
<evidence type="ECO:0000313" key="3">
    <source>
        <dbReference type="Proteomes" id="UP000050525"/>
    </source>
</evidence>
<sequence length="234" mass="26053">MGFINTQRDDANFRWIGLNFKEEGGWMWLHDPDIHGYSSGHNSSSSQEDLNTIKMASEVTYADINVSLEEREPVTSRSLDPGNEITYATVKVSWKRDSTLKTPPPVYSSRDSLWLYAATVLGIIALILLVIAIALSVRCLSCDSPEIISDNKSTRRSSRSPVSSCCKRSFRNFSRGSKYPSETHCFFSLLFRPEKEGFVQGVNNAEEDHSLFCLAGFADGCSDSSTRGIWGLSV</sequence>
<evidence type="ECO:0000313" key="2">
    <source>
        <dbReference type="EMBL" id="KYO44674.1"/>
    </source>
</evidence>
<organism evidence="2 3">
    <name type="scientific">Alligator mississippiensis</name>
    <name type="common">American alligator</name>
    <dbReference type="NCBI Taxonomy" id="8496"/>
    <lineage>
        <taxon>Eukaryota</taxon>
        <taxon>Metazoa</taxon>
        <taxon>Chordata</taxon>
        <taxon>Craniata</taxon>
        <taxon>Vertebrata</taxon>
        <taxon>Euteleostomi</taxon>
        <taxon>Archelosauria</taxon>
        <taxon>Archosauria</taxon>
        <taxon>Crocodylia</taxon>
        <taxon>Alligatoridae</taxon>
        <taxon>Alligatorinae</taxon>
        <taxon>Alligator</taxon>
    </lineage>
</organism>
<keyword evidence="1" id="KW-0812">Transmembrane</keyword>